<dbReference type="GeneID" id="65130572"/>
<reference evidence="2 3" key="1">
    <citation type="submission" date="2020-07" db="EMBL/GenBank/DDBJ databases">
        <title>Taxonomic proposal: Crassvirales, a new order of highly abundant and diverse bacterial viruses.</title>
        <authorList>
            <person name="Shkoporov A.N."/>
            <person name="Stockdale S.R."/>
            <person name="Guerin E."/>
            <person name="Ross R.P."/>
            <person name="Hill C."/>
        </authorList>
    </citation>
    <scope>NUCLEOTIDE SEQUENCE [LARGE SCALE GENOMIC DNA]</scope>
</reference>
<keyword evidence="3" id="KW-1185">Reference proteome</keyword>
<dbReference type="RefSeq" id="YP_010112111.1">
    <property type="nucleotide sequence ID" value="NC_055888.1"/>
</dbReference>
<protein>
    <submittedName>
        <fullName evidence="2">Uncharacterized protein</fullName>
    </submittedName>
</protein>
<evidence type="ECO:0000313" key="3">
    <source>
        <dbReference type="Proteomes" id="UP000594150"/>
    </source>
</evidence>
<keyword evidence="1" id="KW-1133">Transmembrane helix</keyword>
<evidence type="ECO:0000313" key="2">
    <source>
        <dbReference type="EMBL" id="QOR56659.1"/>
    </source>
</evidence>
<keyword evidence="1" id="KW-0472">Membrane</keyword>
<dbReference type="KEGG" id="vg:65130572"/>
<feature type="transmembrane region" description="Helical" evidence="1">
    <location>
        <begin position="21"/>
        <end position="42"/>
    </location>
</feature>
<evidence type="ECO:0000256" key="1">
    <source>
        <dbReference type="SAM" id="Phobius"/>
    </source>
</evidence>
<keyword evidence="1" id="KW-0812">Transmembrane</keyword>
<dbReference type="Proteomes" id="UP000594150">
    <property type="component" value="Segment"/>
</dbReference>
<accession>A0A7M1RSL4</accession>
<proteinExistence type="predicted"/>
<sequence length="82" mass="8801">MSKTDKFSYALRKLVAFPFKLVGNTLIALGLTLSIGINGVLFPKDLEIADKIAAILGECKVILSDIADEAKEEIGTSKECNS</sequence>
<dbReference type="EMBL" id="MT774395">
    <property type="protein sequence ID" value="QOR56659.1"/>
    <property type="molecule type" value="Genomic_DNA"/>
</dbReference>
<organism evidence="2 3">
    <name type="scientific">uncultured phage cr52_1</name>
    <dbReference type="NCBI Taxonomy" id="2772079"/>
    <lineage>
        <taxon>Viruses</taxon>
        <taxon>Duplodnaviria</taxon>
        <taxon>Heunggongvirae</taxon>
        <taxon>Uroviricota</taxon>
        <taxon>Caudoviricetes</taxon>
        <taxon>Crassvirales</taxon>
        <taxon>Suoliviridae</taxon>
        <taxon>Loutivirinae</taxon>
        <taxon>Buchavirus</taxon>
        <taxon>Buchavirus copri</taxon>
    </lineage>
</organism>
<name>A0A7M1RSL4_9CAUD</name>